<dbReference type="Gene3D" id="1.10.357.10">
    <property type="entry name" value="Tetracycline Repressor, domain 2"/>
    <property type="match status" value="1"/>
</dbReference>
<dbReference type="InterPro" id="IPR001647">
    <property type="entry name" value="HTH_TetR"/>
</dbReference>
<dbReference type="RefSeq" id="WP_068032608.1">
    <property type="nucleotide sequence ID" value="NZ_QQAZ01000015.1"/>
</dbReference>
<evidence type="ECO:0000256" key="2">
    <source>
        <dbReference type="PROSITE-ProRule" id="PRU00335"/>
    </source>
</evidence>
<organism evidence="5 6">
    <name type="scientific">Nocardia mexicana</name>
    <dbReference type="NCBI Taxonomy" id="279262"/>
    <lineage>
        <taxon>Bacteria</taxon>
        <taxon>Bacillati</taxon>
        <taxon>Actinomycetota</taxon>
        <taxon>Actinomycetes</taxon>
        <taxon>Mycobacteriales</taxon>
        <taxon>Nocardiaceae</taxon>
        <taxon>Nocardia</taxon>
    </lineage>
</organism>
<evidence type="ECO:0000313" key="6">
    <source>
        <dbReference type="Proteomes" id="UP000255355"/>
    </source>
</evidence>
<feature type="region of interest" description="Disordered" evidence="3">
    <location>
        <begin position="204"/>
        <end position="223"/>
    </location>
</feature>
<dbReference type="EMBL" id="QQAZ01000015">
    <property type="protein sequence ID" value="RDI44885.1"/>
    <property type="molecule type" value="Genomic_DNA"/>
</dbReference>
<dbReference type="GO" id="GO:0000976">
    <property type="term" value="F:transcription cis-regulatory region binding"/>
    <property type="evidence" value="ECO:0007669"/>
    <property type="project" value="TreeGrafter"/>
</dbReference>
<keyword evidence="6" id="KW-1185">Reference proteome</keyword>
<reference evidence="5 6" key="1">
    <citation type="submission" date="2018-07" db="EMBL/GenBank/DDBJ databases">
        <title>Genomic Encyclopedia of Type Strains, Phase IV (KMG-IV): sequencing the most valuable type-strain genomes for metagenomic binning, comparative biology and taxonomic classification.</title>
        <authorList>
            <person name="Goeker M."/>
        </authorList>
    </citation>
    <scope>NUCLEOTIDE SEQUENCE [LARGE SCALE GENOMIC DNA]</scope>
    <source>
        <strain evidence="5 6">DSM 44952</strain>
    </source>
</reference>
<dbReference type="PRINTS" id="PR00455">
    <property type="entry name" value="HTHTETR"/>
</dbReference>
<dbReference type="InterPro" id="IPR050109">
    <property type="entry name" value="HTH-type_TetR-like_transc_reg"/>
</dbReference>
<feature type="DNA-binding region" description="H-T-H motif" evidence="2">
    <location>
        <begin position="41"/>
        <end position="60"/>
    </location>
</feature>
<dbReference type="PROSITE" id="PS50977">
    <property type="entry name" value="HTH_TETR_2"/>
    <property type="match status" value="1"/>
</dbReference>
<dbReference type="Proteomes" id="UP000255355">
    <property type="component" value="Unassembled WGS sequence"/>
</dbReference>
<name>A0A370GMD5_9NOCA</name>
<evidence type="ECO:0000259" key="4">
    <source>
        <dbReference type="PROSITE" id="PS50977"/>
    </source>
</evidence>
<dbReference type="PANTHER" id="PTHR30055:SF200">
    <property type="entry name" value="HTH-TYPE TRANSCRIPTIONAL REPRESSOR BDCR"/>
    <property type="match status" value="1"/>
</dbReference>
<dbReference type="PANTHER" id="PTHR30055">
    <property type="entry name" value="HTH-TYPE TRANSCRIPTIONAL REGULATOR RUTR"/>
    <property type="match status" value="1"/>
</dbReference>
<dbReference type="InterPro" id="IPR009057">
    <property type="entry name" value="Homeodomain-like_sf"/>
</dbReference>
<dbReference type="SUPFAM" id="SSF46689">
    <property type="entry name" value="Homeodomain-like"/>
    <property type="match status" value="1"/>
</dbReference>
<proteinExistence type="predicted"/>
<comment type="caution">
    <text evidence="5">The sequence shown here is derived from an EMBL/GenBank/DDBJ whole genome shotgun (WGS) entry which is preliminary data.</text>
</comment>
<keyword evidence="1 2" id="KW-0238">DNA-binding</keyword>
<evidence type="ECO:0000256" key="3">
    <source>
        <dbReference type="SAM" id="MobiDB-lite"/>
    </source>
</evidence>
<feature type="compositionally biased region" description="Polar residues" evidence="3">
    <location>
        <begin position="214"/>
        <end position="223"/>
    </location>
</feature>
<dbReference type="Pfam" id="PF00440">
    <property type="entry name" value="TetR_N"/>
    <property type="match status" value="1"/>
</dbReference>
<evidence type="ECO:0000256" key="1">
    <source>
        <dbReference type="ARBA" id="ARBA00023125"/>
    </source>
</evidence>
<feature type="domain" description="HTH tetR-type" evidence="4">
    <location>
        <begin position="18"/>
        <end position="78"/>
    </location>
</feature>
<dbReference type="AlphaFoldDB" id="A0A370GMD5"/>
<gene>
    <name evidence="5" type="ORF">DFR68_11537</name>
</gene>
<accession>A0A370GMD5</accession>
<protein>
    <submittedName>
        <fullName evidence="5">TetR family transcriptional regulator</fullName>
    </submittedName>
</protein>
<sequence>MTERNGETKLDGRALRFQHRRPELLAAATEYVLDNGVRDLSLRPVARALGVSHATLIRHFATKEALVTEVLERIRADFEQHLLGEQLQAVDSPADLLRATWRHLCRPREQRQFLVLFELVATAARTPDHVGSRLVVDWLTVIERELERFHWPVETRSRTATFILAQVRGLQLDLITTGDRARVDEAFEAAVDFLMHQRGTVPDQRGLISGSKAARTSPSDELT</sequence>
<dbReference type="GO" id="GO:0003700">
    <property type="term" value="F:DNA-binding transcription factor activity"/>
    <property type="evidence" value="ECO:0007669"/>
    <property type="project" value="TreeGrafter"/>
</dbReference>
<dbReference type="STRING" id="1210089.GCA_001613165_07931"/>
<evidence type="ECO:0000313" key="5">
    <source>
        <dbReference type="EMBL" id="RDI44885.1"/>
    </source>
</evidence>